<keyword evidence="3" id="KW-1185">Reference proteome</keyword>
<feature type="transmembrane region" description="Helical" evidence="1">
    <location>
        <begin position="43"/>
        <end position="64"/>
    </location>
</feature>
<proteinExistence type="predicted"/>
<name>A0A2P7NV13_9PROT</name>
<dbReference type="RefSeq" id="WP_106706944.1">
    <property type="nucleotide sequence ID" value="NZ_PXXU01000023.1"/>
</dbReference>
<comment type="caution">
    <text evidence="2">The sequence shown here is derived from an EMBL/GenBank/DDBJ whole genome shotgun (WGS) entry which is preliminary data.</text>
</comment>
<evidence type="ECO:0000256" key="1">
    <source>
        <dbReference type="SAM" id="Phobius"/>
    </source>
</evidence>
<feature type="transmembrane region" description="Helical" evidence="1">
    <location>
        <begin position="12"/>
        <end position="31"/>
    </location>
</feature>
<dbReference type="EMBL" id="PXXU01000023">
    <property type="protein sequence ID" value="PSJ17310.1"/>
    <property type="molecule type" value="Genomic_DNA"/>
</dbReference>
<reference evidence="2 3" key="1">
    <citation type="submission" date="2018-03" db="EMBL/GenBank/DDBJ databases">
        <title>Draft genome of Nitrosomonas supralitoralis APG5.</title>
        <authorList>
            <person name="Urakawa H."/>
            <person name="Lopez J.V."/>
        </authorList>
    </citation>
    <scope>NUCLEOTIDE SEQUENCE [LARGE SCALE GENOMIC DNA]</scope>
    <source>
        <strain evidence="2 3">APG5</strain>
    </source>
</reference>
<keyword evidence="1" id="KW-0812">Transmembrane</keyword>
<organism evidence="2 3">
    <name type="scientific">Nitrosomonas supralitoralis</name>
    <dbReference type="NCBI Taxonomy" id="2116706"/>
    <lineage>
        <taxon>Bacteria</taxon>
        <taxon>Pseudomonadati</taxon>
        <taxon>Pseudomonadota</taxon>
        <taxon>Betaproteobacteria</taxon>
        <taxon>Nitrosomonadales</taxon>
        <taxon>Nitrosomonadaceae</taxon>
        <taxon>Nitrosomonas</taxon>
    </lineage>
</organism>
<accession>A0A2P7NV13</accession>
<gene>
    <name evidence="2" type="ORF">C7H79_08985</name>
</gene>
<keyword evidence="1" id="KW-1133">Transmembrane helix</keyword>
<keyword evidence="1" id="KW-0472">Membrane</keyword>
<evidence type="ECO:0000313" key="2">
    <source>
        <dbReference type="EMBL" id="PSJ17310.1"/>
    </source>
</evidence>
<dbReference type="OrthoDB" id="9182830at2"/>
<dbReference type="Proteomes" id="UP000241912">
    <property type="component" value="Unassembled WGS sequence"/>
</dbReference>
<evidence type="ECO:0000313" key="3">
    <source>
        <dbReference type="Proteomes" id="UP000241912"/>
    </source>
</evidence>
<sequence length="153" mass="17649">MGIKESLQQVKNPLTMIAIFAGLAEIAATVVLPVLNGAVQSTFVWYVMLFPVFLVVCFFITLNFNHKVLYAPSDFKDERHFFDELHGDFTAETSEIEKLRKFWKPDGVVDRFNENRLKQWLKISGIDPESITFFLRNKAFSDARKKAVEDLQL</sequence>
<dbReference type="AlphaFoldDB" id="A0A2P7NV13"/>
<protein>
    <submittedName>
        <fullName evidence="2">Uncharacterized protein</fullName>
    </submittedName>
</protein>